<gene>
    <name evidence="2" type="ORF">RR48_02355</name>
</gene>
<keyword evidence="1" id="KW-0732">Signal</keyword>
<feature type="chain" id="PRO_5005857245" evidence="1">
    <location>
        <begin position="24"/>
        <end position="346"/>
    </location>
</feature>
<dbReference type="EMBL" id="KQ460301">
    <property type="protein sequence ID" value="KPJ16124.1"/>
    <property type="molecule type" value="Genomic_DNA"/>
</dbReference>
<evidence type="ECO:0000313" key="2">
    <source>
        <dbReference type="EMBL" id="KPJ16124.1"/>
    </source>
</evidence>
<evidence type="ECO:0000256" key="1">
    <source>
        <dbReference type="SAM" id="SignalP"/>
    </source>
</evidence>
<dbReference type="Proteomes" id="UP000053240">
    <property type="component" value="Unassembled WGS sequence"/>
</dbReference>
<accession>A0A0N0PDA9</accession>
<reference evidence="2 3" key="1">
    <citation type="journal article" date="2015" name="Nat. Commun.">
        <title>Outbred genome sequencing and CRISPR/Cas9 gene editing in butterflies.</title>
        <authorList>
            <person name="Li X."/>
            <person name="Fan D."/>
            <person name="Zhang W."/>
            <person name="Liu G."/>
            <person name="Zhang L."/>
            <person name="Zhao L."/>
            <person name="Fang X."/>
            <person name="Chen L."/>
            <person name="Dong Y."/>
            <person name="Chen Y."/>
            <person name="Ding Y."/>
            <person name="Zhao R."/>
            <person name="Feng M."/>
            <person name="Zhu Y."/>
            <person name="Feng Y."/>
            <person name="Jiang X."/>
            <person name="Zhu D."/>
            <person name="Xiang H."/>
            <person name="Feng X."/>
            <person name="Li S."/>
            <person name="Wang J."/>
            <person name="Zhang G."/>
            <person name="Kronforst M.R."/>
            <person name="Wang W."/>
        </authorList>
    </citation>
    <scope>NUCLEOTIDE SEQUENCE [LARGE SCALE GENOMIC DNA]</scope>
    <source>
        <strain evidence="2">Ya'a_city_454_Pm</strain>
        <tissue evidence="2">Whole body</tissue>
    </source>
</reference>
<keyword evidence="3" id="KW-1185">Reference proteome</keyword>
<dbReference type="InParanoid" id="A0A0N0PDA9"/>
<protein>
    <submittedName>
        <fullName evidence="2">Uncharacterized protein</fullName>
    </submittedName>
</protein>
<proteinExistence type="predicted"/>
<organism evidence="2 3">
    <name type="scientific">Papilio machaon</name>
    <name type="common">Old World swallowtail butterfly</name>
    <dbReference type="NCBI Taxonomy" id="76193"/>
    <lineage>
        <taxon>Eukaryota</taxon>
        <taxon>Metazoa</taxon>
        <taxon>Ecdysozoa</taxon>
        <taxon>Arthropoda</taxon>
        <taxon>Hexapoda</taxon>
        <taxon>Insecta</taxon>
        <taxon>Pterygota</taxon>
        <taxon>Neoptera</taxon>
        <taxon>Endopterygota</taxon>
        <taxon>Lepidoptera</taxon>
        <taxon>Glossata</taxon>
        <taxon>Ditrysia</taxon>
        <taxon>Papilionoidea</taxon>
        <taxon>Papilionidae</taxon>
        <taxon>Papilioninae</taxon>
        <taxon>Papilio</taxon>
    </lineage>
</organism>
<sequence>MAPVSKVLRTCGLLFYLILKVYSEEASVGKPWIVNLEVESKQCLESICNYLLHVRGVQFLGHYSWRLTPGSASVGSDCGELYPNYEIKHIETSETDTRMEIVVPNLNGKIYFCLQDPQKKDVLSRWKYIHQGAKLFLDPKNDVVSSKDITKISNEIIQNETIHQNTENENAKTTWVDLSHDIDVNYLSNTKRTRKERDDVEVLMNDDNIPLNDIDLDPAKVETFDPHEFEFDDPFNNKIKIKPNGRYRYRREIINKENKDSFEEIKTADDIIGPFDDKIDDKIKNDDVNGQQRRQTSSKIPFFTTVKADPVPIVVEGLRIETSDKEPVIIEEGIPSVLAGSAFTLR</sequence>
<feature type="signal peptide" evidence="1">
    <location>
        <begin position="1"/>
        <end position="23"/>
    </location>
</feature>
<evidence type="ECO:0000313" key="3">
    <source>
        <dbReference type="Proteomes" id="UP000053240"/>
    </source>
</evidence>
<dbReference type="AlphaFoldDB" id="A0A0N0PDA9"/>
<name>A0A0N0PDA9_PAPMA</name>